<accession>G3NLC2</accession>
<dbReference type="InParanoid" id="G3NLC2"/>
<protein>
    <submittedName>
        <fullName evidence="1">Uncharacterized protein</fullName>
    </submittedName>
</protein>
<proteinExistence type="predicted"/>
<reference evidence="1" key="2">
    <citation type="submission" date="2024-04" db="UniProtKB">
        <authorList>
            <consortium name="Ensembl"/>
        </authorList>
    </citation>
    <scope>IDENTIFICATION</scope>
</reference>
<organism evidence="1">
    <name type="scientific">Gasterosteus aculeatus</name>
    <name type="common">Three-spined stickleback</name>
    <dbReference type="NCBI Taxonomy" id="69293"/>
    <lineage>
        <taxon>Eukaryota</taxon>
        <taxon>Metazoa</taxon>
        <taxon>Chordata</taxon>
        <taxon>Craniata</taxon>
        <taxon>Vertebrata</taxon>
        <taxon>Euteleostomi</taxon>
        <taxon>Actinopterygii</taxon>
        <taxon>Neopterygii</taxon>
        <taxon>Teleostei</taxon>
        <taxon>Neoteleostei</taxon>
        <taxon>Acanthomorphata</taxon>
        <taxon>Eupercaria</taxon>
        <taxon>Perciformes</taxon>
        <taxon>Cottioidei</taxon>
        <taxon>Gasterosteales</taxon>
        <taxon>Gasterosteidae</taxon>
        <taxon>Gasterosteus</taxon>
    </lineage>
</organism>
<reference evidence="1" key="1">
    <citation type="submission" date="2006-01" db="EMBL/GenBank/DDBJ databases">
        <authorList>
            <person name="Lindblad-Toh K."/>
            <person name="Mauceli E."/>
            <person name="Grabherr M."/>
            <person name="Chang J.L."/>
            <person name="Lander E.S."/>
        </authorList>
    </citation>
    <scope>NUCLEOTIDE SEQUENCE [LARGE SCALE GENOMIC DNA]</scope>
</reference>
<dbReference type="Bgee" id="ENSGACG00000004653">
    <property type="expression patterns" value="Expressed in camera-type eye and 1 other cell type or tissue"/>
</dbReference>
<sequence>MVHTFLPEVSTHAAAVSLVSLRRRWRLLSWCAVTPWGHTELLHHRVEENRQTSQICLNGLNVRKHNCWSTKHQYEDSITSTG</sequence>
<name>G3NLC2_GASAC</name>
<dbReference type="Ensembl" id="ENSGACT00000006152.1">
    <property type="protein sequence ID" value="ENSGACP00000006135.1"/>
    <property type="gene ID" value="ENSGACG00000004653.1"/>
</dbReference>
<evidence type="ECO:0000313" key="1">
    <source>
        <dbReference type="Ensembl" id="ENSGACP00000006135.1"/>
    </source>
</evidence>
<dbReference type="AlphaFoldDB" id="G3NLC2"/>